<feature type="transmembrane region" description="Helical" evidence="1">
    <location>
        <begin position="12"/>
        <end position="32"/>
    </location>
</feature>
<sequence length="225" mass="24928">MRGFLTDHCPVIIAVITALEAIVTILLFVRYIKKRQTIALLMAVVGVGLLFDALVMALGSFMPNDLLRILSRIRFVSHGLLVPLNIAICGYAMKWVDIKMTIVWIITAAVCILGCASGFARVLELRDFAGIVRYVAGDSTPVWADKINRLLSFGTVLPVIAAGIYVWIKEKTPTFFLAGALMFVFAALGPATGNSDLIFLISMFGELLMIFFFLLYSKKENEYDY</sequence>
<feature type="transmembrane region" description="Helical" evidence="1">
    <location>
        <begin position="100"/>
        <end position="120"/>
    </location>
</feature>
<dbReference type="OrthoDB" id="2003429at2"/>
<feature type="transmembrane region" description="Helical" evidence="1">
    <location>
        <begin position="197"/>
        <end position="216"/>
    </location>
</feature>
<organism evidence="2 3">
    <name type="scientific">Ruminococcus flavefaciens</name>
    <dbReference type="NCBI Taxonomy" id="1265"/>
    <lineage>
        <taxon>Bacteria</taxon>
        <taxon>Bacillati</taxon>
        <taxon>Bacillota</taxon>
        <taxon>Clostridia</taxon>
        <taxon>Eubacteriales</taxon>
        <taxon>Oscillospiraceae</taxon>
        <taxon>Ruminococcus</taxon>
    </lineage>
</organism>
<evidence type="ECO:0000313" key="3">
    <source>
        <dbReference type="Proteomes" id="UP000183190"/>
    </source>
</evidence>
<evidence type="ECO:0000256" key="1">
    <source>
        <dbReference type="SAM" id="Phobius"/>
    </source>
</evidence>
<keyword evidence="1" id="KW-0812">Transmembrane</keyword>
<keyword evidence="1" id="KW-1133">Transmembrane helix</keyword>
<name>A0A1H6JY27_RUMFL</name>
<reference evidence="2 3" key="1">
    <citation type="submission" date="2016-10" db="EMBL/GenBank/DDBJ databases">
        <authorList>
            <person name="de Groot N.N."/>
        </authorList>
    </citation>
    <scope>NUCLEOTIDE SEQUENCE [LARGE SCALE GENOMIC DNA]</scope>
    <source>
        <strain evidence="2 3">YAD2003</strain>
    </source>
</reference>
<feature type="transmembrane region" description="Helical" evidence="1">
    <location>
        <begin position="175"/>
        <end position="191"/>
    </location>
</feature>
<gene>
    <name evidence="2" type="ORF">SAMN02910265_01878</name>
</gene>
<protein>
    <submittedName>
        <fullName evidence="2">Uncharacterized protein</fullName>
    </submittedName>
</protein>
<feature type="transmembrane region" description="Helical" evidence="1">
    <location>
        <begin position="150"/>
        <end position="168"/>
    </location>
</feature>
<dbReference type="EMBL" id="FNWV01000006">
    <property type="protein sequence ID" value="SEH64267.1"/>
    <property type="molecule type" value="Genomic_DNA"/>
</dbReference>
<feature type="transmembrane region" description="Helical" evidence="1">
    <location>
        <begin position="73"/>
        <end position="93"/>
    </location>
</feature>
<dbReference type="AlphaFoldDB" id="A0A1H6JY27"/>
<evidence type="ECO:0000313" key="2">
    <source>
        <dbReference type="EMBL" id="SEH64267.1"/>
    </source>
</evidence>
<dbReference type="RefSeq" id="WP_074716728.1">
    <property type="nucleotide sequence ID" value="NZ_FNWV01000006.1"/>
</dbReference>
<proteinExistence type="predicted"/>
<keyword evidence="1" id="KW-0472">Membrane</keyword>
<feature type="transmembrane region" description="Helical" evidence="1">
    <location>
        <begin position="39"/>
        <end position="61"/>
    </location>
</feature>
<accession>A0A1H6JY27</accession>
<dbReference type="Proteomes" id="UP000183190">
    <property type="component" value="Unassembled WGS sequence"/>
</dbReference>